<keyword evidence="4" id="KW-0456">Lyase</keyword>
<evidence type="ECO:0000259" key="5">
    <source>
        <dbReference type="PROSITE" id="PS51891"/>
    </source>
</evidence>
<protein>
    <submittedName>
        <fullName evidence="6">GFA family protein</fullName>
    </submittedName>
</protein>
<comment type="similarity">
    <text evidence="1">Belongs to the Gfa family.</text>
</comment>
<dbReference type="PROSITE" id="PS51891">
    <property type="entry name" value="CENP_V_GFA"/>
    <property type="match status" value="1"/>
</dbReference>
<organism evidence="6 7">
    <name type="scientific">Microbulbifer epialgicus</name>
    <dbReference type="NCBI Taxonomy" id="393907"/>
    <lineage>
        <taxon>Bacteria</taxon>
        <taxon>Pseudomonadati</taxon>
        <taxon>Pseudomonadota</taxon>
        <taxon>Gammaproteobacteria</taxon>
        <taxon>Cellvibrionales</taxon>
        <taxon>Microbulbiferaceae</taxon>
        <taxon>Microbulbifer</taxon>
    </lineage>
</organism>
<proteinExistence type="inferred from homology"/>
<dbReference type="SUPFAM" id="SSF51316">
    <property type="entry name" value="Mss4-like"/>
    <property type="match status" value="1"/>
</dbReference>
<keyword evidence="3" id="KW-0862">Zinc</keyword>
<evidence type="ECO:0000256" key="2">
    <source>
        <dbReference type="ARBA" id="ARBA00022723"/>
    </source>
</evidence>
<evidence type="ECO:0000256" key="1">
    <source>
        <dbReference type="ARBA" id="ARBA00005495"/>
    </source>
</evidence>
<keyword evidence="2" id="KW-0479">Metal-binding</keyword>
<evidence type="ECO:0000256" key="4">
    <source>
        <dbReference type="ARBA" id="ARBA00023239"/>
    </source>
</evidence>
<dbReference type="RefSeq" id="WP_371840911.1">
    <property type="nucleotide sequence ID" value="NZ_JBGMEK010000073.1"/>
</dbReference>
<comment type="caution">
    <text evidence="6">The sequence shown here is derived from an EMBL/GenBank/DDBJ whole genome shotgun (WGS) entry which is preliminary data.</text>
</comment>
<dbReference type="PANTHER" id="PTHR33337">
    <property type="entry name" value="GFA DOMAIN-CONTAINING PROTEIN"/>
    <property type="match status" value="1"/>
</dbReference>
<dbReference type="InterPro" id="IPR011057">
    <property type="entry name" value="Mss4-like_sf"/>
</dbReference>
<evidence type="ECO:0000313" key="7">
    <source>
        <dbReference type="Proteomes" id="UP001569428"/>
    </source>
</evidence>
<evidence type="ECO:0000313" key="6">
    <source>
        <dbReference type="EMBL" id="MFA0813140.1"/>
    </source>
</evidence>
<dbReference type="Pfam" id="PF04828">
    <property type="entry name" value="GFA"/>
    <property type="match status" value="1"/>
</dbReference>
<dbReference type="EMBL" id="JBGMEK010000073">
    <property type="protein sequence ID" value="MFA0813140.1"/>
    <property type="molecule type" value="Genomic_DNA"/>
</dbReference>
<dbReference type="Gene3D" id="3.90.1590.10">
    <property type="entry name" value="glutathione-dependent formaldehyde- activating enzyme (gfa)"/>
    <property type="match status" value="1"/>
</dbReference>
<dbReference type="InterPro" id="IPR006913">
    <property type="entry name" value="CENP-V/GFA"/>
</dbReference>
<keyword evidence="7" id="KW-1185">Reference proteome</keyword>
<feature type="domain" description="CENP-V/GFA" evidence="5">
    <location>
        <begin position="8"/>
        <end position="122"/>
    </location>
</feature>
<sequence length="143" mass="15831">MIDDNAISVGGCLCGAVRYEVKGPLRNVVNCHCGMCQKLHGNFGPHTKARKVNIKITKDDGLAWYKTSDIARRGFCRECGSGLFWEPYELDATGIIAGSLDGPTGLKTMGHIFVSEKSDFYDIEDKYPQFQESSNGQLVNDYK</sequence>
<accession>A0ABV4P432</accession>
<name>A0ABV4P432_9GAMM</name>
<dbReference type="Proteomes" id="UP001569428">
    <property type="component" value="Unassembled WGS sequence"/>
</dbReference>
<dbReference type="PANTHER" id="PTHR33337:SF40">
    <property type="entry name" value="CENP-V_GFA DOMAIN-CONTAINING PROTEIN-RELATED"/>
    <property type="match status" value="1"/>
</dbReference>
<gene>
    <name evidence="6" type="ORF">ACCI49_19760</name>
</gene>
<reference evidence="6 7" key="1">
    <citation type="submission" date="2024-08" db="EMBL/GenBank/DDBJ databases">
        <authorList>
            <person name="Ishaq N."/>
        </authorList>
    </citation>
    <scope>NUCLEOTIDE SEQUENCE [LARGE SCALE GENOMIC DNA]</scope>
    <source>
        <strain evidence="6 7">DSM 18651</strain>
    </source>
</reference>
<evidence type="ECO:0000256" key="3">
    <source>
        <dbReference type="ARBA" id="ARBA00022833"/>
    </source>
</evidence>